<accession>A0A3N9WLT5</accession>
<evidence type="ECO:0000256" key="4">
    <source>
        <dbReference type="ARBA" id="ARBA00022982"/>
    </source>
</evidence>
<dbReference type="GO" id="GO:0051538">
    <property type="term" value="F:3 iron, 4 sulfur cluster binding"/>
    <property type="evidence" value="ECO:0007669"/>
    <property type="project" value="UniProtKB-KW"/>
</dbReference>
<keyword evidence="6" id="KW-0411">Iron-sulfur</keyword>
<keyword evidence="10" id="KW-1185">Reference proteome</keyword>
<dbReference type="SUPFAM" id="SSF54862">
    <property type="entry name" value="4Fe-4S ferredoxins"/>
    <property type="match status" value="1"/>
</dbReference>
<dbReference type="InterPro" id="IPR051269">
    <property type="entry name" value="Fe-S_cluster_ET"/>
</dbReference>
<dbReference type="InterPro" id="IPR017896">
    <property type="entry name" value="4Fe4S_Fe-S-bd"/>
</dbReference>
<evidence type="ECO:0000256" key="3">
    <source>
        <dbReference type="ARBA" id="ARBA00022723"/>
    </source>
</evidence>
<dbReference type="PANTHER" id="PTHR36923:SF3">
    <property type="entry name" value="FERREDOXIN"/>
    <property type="match status" value="1"/>
</dbReference>
<evidence type="ECO:0000256" key="2">
    <source>
        <dbReference type="ARBA" id="ARBA00022448"/>
    </source>
</evidence>
<keyword evidence="7" id="KW-0003">3Fe-4S</keyword>
<evidence type="ECO:0000256" key="5">
    <source>
        <dbReference type="ARBA" id="ARBA00023004"/>
    </source>
</evidence>
<dbReference type="Gene3D" id="3.30.70.20">
    <property type="match status" value="1"/>
</dbReference>
<dbReference type="PANTHER" id="PTHR36923">
    <property type="entry name" value="FERREDOXIN"/>
    <property type="match status" value="1"/>
</dbReference>
<reference evidence="9 10" key="1">
    <citation type="submission" date="2018-05" db="EMBL/GenBank/DDBJ databases">
        <title>Micromonospora from Atacama Desert.</title>
        <authorList>
            <person name="Carro L."/>
            <person name="Goodfellow M."/>
            <person name="Klenk H.-P."/>
        </authorList>
    </citation>
    <scope>NUCLEOTIDE SEQUENCE [LARGE SCALE GENOMIC DNA]</scope>
    <source>
        <strain evidence="9 10">LB39</strain>
    </source>
</reference>
<dbReference type="GO" id="GO:0046872">
    <property type="term" value="F:metal ion binding"/>
    <property type="evidence" value="ECO:0007669"/>
    <property type="project" value="UniProtKB-KW"/>
</dbReference>
<comment type="cofactor">
    <cofactor evidence="1">
        <name>[3Fe-4S] cluster</name>
        <dbReference type="ChEBI" id="CHEBI:21137"/>
    </cofactor>
</comment>
<dbReference type="Proteomes" id="UP000282312">
    <property type="component" value="Unassembled WGS sequence"/>
</dbReference>
<evidence type="ECO:0000256" key="6">
    <source>
        <dbReference type="ARBA" id="ARBA00023014"/>
    </source>
</evidence>
<keyword evidence="4" id="KW-0249">Electron transport</keyword>
<dbReference type="OrthoDB" id="9803319at2"/>
<keyword evidence="3" id="KW-0479">Metal-binding</keyword>
<name>A0A3N9WLT5_9ACTN</name>
<gene>
    <name evidence="9" type="ORF">DLJ59_17430</name>
</gene>
<evidence type="ECO:0000313" key="9">
    <source>
        <dbReference type="EMBL" id="RQX01816.1"/>
    </source>
</evidence>
<feature type="domain" description="4Fe-4S ferredoxin-type" evidence="8">
    <location>
        <begin position="1"/>
        <end position="29"/>
    </location>
</feature>
<evidence type="ECO:0000256" key="1">
    <source>
        <dbReference type="ARBA" id="ARBA00001927"/>
    </source>
</evidence>
<dbReference type="EMBL" id="QGSZ01000218">
    <property type="protein sequence ID" value="RQX01816.1"/>
    <property type="molecule type" value="Genomic_DNA"/>
</dbReference>
<protein>
    <submittedName>
        <fullName evidence="9">Ferredoxin</fullName>
    </submittedName>
</protein>
<organism evidence="9 10">
    <name type="scientific">Micromonospora inaquosa</name>
    <dbReference type="NCBI Taxonomy" id="2203716"/>
    <lineage>
        <taxon>Bacteria</taxon>
        <taxon>Bacillati</taxon>
        <taxon>Actinomycetota</taxon>
        <taxon>Actinomycetes</taxon>
        <taxon>Micromonosporales</taxon>
        <taxon>Micromonosporaceae</taxon>
        <taxon>Micromonospora</taxon>
    </lineage>
</organism>
<keyword evidence="2" id="KW-0813">Transport</keyword>
<dbReference type="RefSeq" id="WP_124773693.1">
    <property type="nucleotide sequence ID" value="NZ_JBEZFR010000029.1"/>
</dbReference>
<proteinExistence type="predicted"/>
<dbReference type="PROSITE" id="PS51379">
    <property type="entry name" value="4FE4S_FER_2"/>
    <property type="match status" value="1"/>
</dbReference>
<evidence type="ECO:0000259" key="8">
    <source>
        <dbReference type="PROSITE" id="PS51379"/>
    </source>
</evidence>
<sequence length="65" mass="7169">MRITVDRDRCEGHGVCETAAPELFLIDDEGDLVFHFEGREIPEEQRAPATNSVLTCPVAALKLEG</sequence>
<comment type="caution">
    <text evidence="9">The sequence shown here is derived from an EMBL/GenBank/DDBJ whole genome shotgun (WGS) entry which is preliminary data.</text>
</comment>
<keyword evidence="5" id="KW-0408">Iron</keyword>
<evidence type="ECO:0000256" key="7">
    <source>
        <dbReference type="ARBA" id="ARBA00023291"/>
    </source>
</evidence>
<evidence type="ECO:0000313" key="10">
    <source>
        <dbReference type="Proteomes" id="UP000282312"/>
    </source>
</evidence>
<dbReference type="AlphaFoldDB" id="A0A3N9WLT5"/>
<dbReference type="Pfam" id="PF13459">
    <property type="entry name" value="Fer4_15"/>
    <property type="match status" value="1"/>
</dbReference>